<organism evidence="1 2">
    <name type="scientific">Periplaneta americana</name>
    <name type="common">American cockroach</name>
    <name type="synonym">Blatta americana</name>
    <dbReference type="NCBI Taxonomy" id="6978"/>
    <lineage>
        <taxon>Eukaryota</taxon>
        <taxon>Metazoa</taxon>
        <taxon>Ecdysozoa</taxon>
        <taxon>Arthropoda</taxon>
        <taxon>Hexapoda</taxon>
        <taxon>Insecta</taxon>
        <taxon>Pterygota</taxon>
        <taxon>Neoptera</taxon>
        <taxon>Polyneoptera</taxon>
        <taxon>Dictyoptera</taxon>
        <taxon>Blattodea</taxon>
        <taxon>Blattoidea</taxon>
        <taxon>Blattidae</taxon>
        <taxon>Blattinae</taxon>
        <taxon>Periplaneta</taxon>
    </lineage>
</organism>
<comment type="caution">
    <text evidence="1">The sequence shown here is derived from an EMBL/GenBank/DDBJ whole genome shotgun (WGS) entry which is preliminary data.</text>
</comment>
<gene>
    <name evidence="1" type="ORF">ANN_08969</name>
</gene>
<name>A0ABQ8T4Z4_PERAM</name>
<protein>
    <submittedName>
        <fullName evidence="1">Uncharacterized protein</fullName>
    </submittedName>
</protein>
<dbReference type="Proteomes" id="UP001148838">
    <property type="component" value="Unassembled WGS sequence"/>
</dbReference>
<dbReference type="EMBL" id="JAJSOF020000017">
    <property type="protein sequence ID" value="KAJ4440745.1"/>
    <property type="molecule type" value="Genomic_DNA"/>
</dbReference>
<evidence type="ECO:0000313" key="1">
    <source>
        <dbReference type="EMBL" id="KAJ4440745.1"/>
    </source>
</evidence>
<accession>A0ABQ8T4Z4</accession>
<proteinExistence type="predicted"/>
<keyword evidence="2" id="KW-1185">Reference proteome</keyword>
<reference evidence="1 2" key="1">
    <citation type="journal article" date="2022" name="Allergy">
        <title>Genome assembly and annotation of Periplaneta americana reveal a comprehensive cockroach allergen profile.</title>
        <authorList>
            <person name="Wang L."/>
            <person name="Xiong Q."/>
            <person name="Saelim N."/>
            <person name="Wang L."/>
            <person name="Nong W."/>
            <person name="Wan A.T."/>
            <person name="Shi M."/>
            <person name="Liu X."/>
            <person name="Cao Q."/>
            <person name="Hui J.H.L."/>
            <person name="Sookrung N."/>
            <person name="Leung T.F."/>
            <person name="Tungtrongchitr A."/>
            <person name="Tsui S.K.W."/>
        </authorList>
    </citation>
    <scope>NUCLEOTIDE SEQUENCE [LARGE SCALE GENOMIC DNA]</scope>
    <source>
        <strain evidence="1">PWHHKU_190912</strain>
    </source>
</reference>
<sequence length="129" mass="14900">MASANEIPSNNNNYFKMKVFHQPMSRMSWYTLSFTVPHKKKSSGDRSGERAGHCTWIVASIVVVVCLHVKTATTQHTTCTDVSRLSFCLFVVILLVHWKQNKKRQDQQRPVLRMTHKRSKHVNQALVYS</sequence>
<evidence type="ECO:0000313" key="2">
    <source>
        <dbReference type="Proteomes" id="UP001148838"/>
    </source>
</evidence>